<dbReference type="OrthoDB" id="9788659at2"/>
<feature type="domain" description="SPOR" evidence="17">
    <location>
        <begin position="420"/>
        <end position="499"/>
    </location>
</feature>
<evidence type="ECO:0000256" key="1">
    <source>
        <dbReference type="ARBA" id="ARBA00012513"/>
    </source>
</evidence>
<evidence type="ECO:0000313" key="18">
    <source>
        <dbReference type="EMBL" id="MBA4543775.1"/>
    </source>
</evidence>
<protein>
    <recommendedName>
        <fullName evidence="12">Serine/threonine-protein kinase PrkC</fullName>
        <ecNumber evidence="1">2.7.11.1</ecNumber>
    </recommendedName>
</protein>
<evidence type="ECO:0000259" key="17">
    <source>
        <dbReference type="PROSITE" id="PS51724"/>
    </source>
</evidence>
<dbReference type="Gene3D" id="3.30.200.20">
    <property type="entry name" value="Phosphorylase Kinase, domain 1"/>
    <property type="match status" value="1"/>
</dbReference>
<dbReference type="PANTHER" id="PTHR43289:SF34">
    <property type="entry name" value="SERINE_THREONINE-PROTEIN KINASE YBDM-RELATED"/>
    <property type="match status" value="1"/>
</dbReference>
<proteinExistence type="predicted"/>
<evidence type="ECO:0000259" key="16">
    <source>
        <dbReference type="PROSITE" id="PS50011"/>
    </source>
</evidence>
<dbReference type="InterPro" id="IPR000719">
    <property type="entry name" value="Prot_kinase_dom"/>
</dbReference>
<evidence type="ECO:0000256" key="5">
    <source>
        <dbReference type="ARBA" id="ARBA00022741"/>
    </source>
</evidence>
<evidence type="ECO:0000256" key="7">
    <source>
        <dbReference type="ARBA" id="ARBA00022840"/>
    </source>
</evidence>
<feature type="transmembrane region" description="Helical" evidence="15">
    <location>
        <begin position="299"/>
        <end position="320"/>
    </location>
</feature>
<keyword evidence="7 13" id="KW-0067">ATP-binding</keyword>
<feature type="region of interest" description="Disordered" evidence="14">
    <location>
        <begin position="352"/>
        <end position="423"/>
    </location>
</feature>
<evidence type="ECO:0000256" key="13">
    <source>
        <dbReference type="PROSITE-ProRule" id="PRU10141"/>
    </source>
</evidence>
<dbReference type="InterPro" id="IPR007730">
    <property type="entry name" value="SPOR-like_dom"/>
</dbReference>
<dbReference type="PANTHER" id="PTHR43289">
    <property type="entry name" value="MITOGEN-ACTIVATED PROTEIN KINASE KINASE KINASE 20-RELATED"/>
    <property type="match status" value="1"/>
</dbReference>
<dbReference type="EC" id="2.7.11.1" evidence="1"/>
<gene>
    <name evidence="18" type="ORF">H1164_12830</name>
</gene>
<feature type="domain" description="Protein kinase" evidence="16">
    <location>
        <begin position="10"/>
        <end position="275"/>
    </location>
</feature>
<feature type="binding site" evidence="13">
    <location>
        <position position="39"/>
    </location>
    <ligand>
        <name>ATP</name>
        <dbReference type="ChEBI" id="CHEBI:30616"/>
    </ligand>
</feature>
<keyword evidence="3" id="KW-0309">Germination</keyword>
<accession>A0A7W1XBS0</accession>
<dbReference type="FunFam" id="3.30.200.20:FF:000035">
    <property type="entry name" value="Serine/threonine protein kinase Stk1"/>
    <property type="match status" value="1"/>
</dbReference>
<evidence type="ECO:0000256" key="11">
    <source>
        <dbReference type="ARBA" id="ARBA00060432"/>
    </source>
</evidence>
<dbReference type="SUPFAM" id="SSF56112">
    <property type="entry name" value="Protein kinase-like (PK-like)"/>
    <property type="match status" value="1"/>
</dbReference>
<keyword evidence="15" id="KW-1133">Transmembrane helix</keyword>
<dbReference type="Gene3D" id="1.10.510.10">
    <property type="entry name" value="Transferase(Phosphotransferase) domain 1"/>
    <property type="match status" value="1"/>
</dbReference>
<dbReference type="GO" id="GO:0007165">
    <property type="term" value="P:signal transduction"/>
    <property type="evidence" value="ECO:0007669"/>
    <property type="project" value="UniProtKB-ARBA"/>
</dbReference>
<dbReference type="InterPro" id="IPR036680">
    <property type="entry name" value="SPOR-like_sf"/>
</dbReference>
<evidence type="ECO:0000256" key="2">
    <source>
        <dbReference type="ARBA" id="ARBA00022527"/>
    </source>
</evidence>
<keyword evidence="19" id="KW-1185">Reference proteome</keyword>
<dbReference type="Gene3D" id="3.30.70.1070">
    <property type="entry name" value="Sporulation related repeat"/>
    <property type="match status" value="1"/>
</dbReference>
<dbReference type="PROSITE" id="PS51724">
    <property type="entry name" value="SPOR"/>
    <property type="match status" value="1"/>
</dbReference>
<dbReference type="CDD" id="cd14014">
    <property type="entry name" value="STKc_PknB_like"/>
    <property type="match status" value="1"/>
</dbReference>
<keyword evidence="6 18" id="KW-0418">Kinase</keyword>
<evidence type="ECO:0000256" key="8">
    <source>
        <dbReference type="ARBA" id="ARBA00022968"/>
    </source>
</evidence>
<dbReference type="AlphaFoldDB" id="A0A7W1XBS0"/>
<dbReference type="GO" id="GO:0042834">
    <property type="term" value="F:peptidoglycan binding"/>
    <property type="evidence" value="ECO:0007669"/>
    <property type="project" value="InterPro"/>
</dbReference>
<keyword evidence="5 13" id="KW-0547">Nucleotide-binding</keyword>
<dbReference type="SUPFAM" id="SSF110997">
    <property type="entry name" value="Sporulation related repeat"/>
    <property type="match status" value="1"/>
</dbReference>
<evidence type="ECO:0000256" key="14">
    <source>
        <dbReference type="SAM" id="MobiDB-lite"/>
    </source>
</evidence>
<feature type="compositionally biased region" description="Pro residues" evidence="14">
    <location>
        <begin position="391"/>
        <end position="402"/>
    </location>
</feature>
<dbReference type="InterPro" id="IPR017441">
    <property type="entry name" value="Protein_kinase_ATP_BS"/>
</dbReference>
<comment type="catalytic activity">
    <reaction evidence="10">
        <text>L-seryl-[protein] + ATP = O-phospho-L-seryl-[protein] + ADP + H(+)</text>
        <dbReference type="Rhea" id="RHEA:17989"/>
        <dbReference type="Rhea" id="RHEA-COMP:9863"/>
        <dbReference type="Rhea" id="RHEA-COMP:11604"/>
        <dbReference type="ChEBI" id="CHEBI:15378"/>
        <dbReference type="ChEBI" id="CHEBI:29999"/>
        <dbReference type="ChEBI" id="CHEBI:30616"/>
        <dbReference type="ChEBI" id="CHEBI:83421"/>
        <dbReference type="ChEBI" id="CHEBI:456216"/>
        <dbReference type="EC" id="2.7.11.1"/>
    </reaction>
</comment>
<dbReference type="Pfam" id="PF05036">
    <property type="entry name" value="SPOR"/>
    <property type="match status" value="1"/>
</dbReference>
<dbReference type="InterPro" id="IPR011009">
    <property type="entry name" value="Kinase-like_dom_sf"/>
</dbReference>
<keyword evidence="2" id="KW-0723">Serine/threonine-protein kinase</keyword>
<dbReference type="EMBL" id="JACEIP010000021">
    <property type="protein sequence ID" value="MBA4543775.1"/>
    <property type="molecule type" value="Genomic_DNA"/>
</dbReference>
<evidence type="ECO:0000313" key="19">
    <source>
        <dbReference type="Proteomes" id="UP000530514"/>
    </source>
</evidence>
<dbReference type="GO" id="GO:0005524">
    <property type="term" value="F:ATP binding"/>
    <property type="evidence" value="ECO:0007669"/>
    <property type="project" value="UniProtKB-UniRule"/>
</dbReference>
<dbReference type="FunFam" id="1.10.510.10:FF:000021">
    <property type="entry name" value="Serine/threonine protein kinase"/>
    <property type="match status" value="1"/>
</dbReference>
<keyword evidence="4" id="KW-0808">Transferase</keyword>
<dbReference type="Proteomes" id="UP000530514">
    <property type="component" value="Unassembled WGS sequence"/>
</dbReference>
<keyword evidence="15" id="KW-0472">Membrane</keyword>
<dbReference type="GO" id="GO:0009847">
    <property type="term" value="P:spore germination"/>
    <property type="evidence" value="ECO:0007669"/>
    <property type="project" value="UniProtKB-ARBA"/>
</dbReference>
<comment type="catalytic activity">
    <reaction evidence="9">
        <text>L-threonyl-[protein] + ATP = O-phospho-L-threonyl-[protein] + ADP + H(+)</text>
        <dbReference type="Rhea" id="RHEA:46608"/>
        <dbReference type="Rhea" id="RHEA-COMP:11060"/>
        <dbReference type="Rhea" id="RHEA-COMP:11605"/>
        <dbReference type="ChEBI" id="CHEBI:15378"/>
        <dbReference type="ChEBI" id="CHEBI:30013"/>
        <dbReference type="ChEBI" id="CHEBI:30616"/>
        <dbReference type="ChEBI" id="CHEBI:61977"/>
        <dbReference type="ChEBI" id="CHEBI:456216"/>
        <dbReference type="EC" id="2.7.11.1"/>
    </reaction>
</comment>
<evidence type="ECO:0000256" key="3">
    <source>
        <dbReference type="ARBA" id="ARBA00022544"/>
    </source>
</evidence>
<feature type="compositionally biased region" description="Basic and acidic residues" evidence="14">
    <location>
        <begin position="352"/>
        <end position="390"/>
    </location>
</feature>
<dbReference type="GO" id="GO:0071224">
    <property type="term" value="P:cellular response to peptidoglycan"/>
    <property type="evidence" value="ECO:0007669"/>
    <property type="project" value="UniProtKB-ARBA"/>
</dbReference>
<evidence type="ECO:0000256" key="9">
    <source>
        <dbReference type="ARBA" id="ARBA00047899"/>
    </source>
</evidence>
<evidence type="ECO:0000256" key="4">
    <source>
        <dbReference type="ARBA" id="ARBA00022679"/>
    </source>
</evidence>
<feature type="compositionally biased region" description="Pro residues" evidence="14">
    <location>
        <begin position="410"/>
        <end position="419"/>
    </location>
</feature>
<keyword evidence="8" id="KW-0735">Signal-anchor</keyword>
<sequence>MEGKQLGGRYEILQHLGDGGMASVYKAKDVLLNRHVAVKVLNDQLSKDEGFVNRFLREAQMAGKMSHPNIVNVYDVGQEAQTYYIVMEFVEGLTLDELLRMRGPLPAAEAMKIAMQICDGLSHAHKHGIIHRDIKPHNIMSTPDGRYKIMDFGISRLLGATTHYTKTGTVLGSVHYLSPEQASGHKVSYMSDLYSLGVVLYELVTGQVPFDADEIVAIALKHIQQPVPDPKSTNPQLPDPLCHIIHKALSKKPQHRFQSADQMKNALREALHGTYQPEIPSTDRAGVQRPAKAKNERKVLLSGSLLFVIILLFCLGFNFVNTDNNPRKLGVIAAPFINNEDTQKVAEAAHKKIKFSEEKPKHKTIDDPNETKPQPKQDDVDPPFSDKEPQAPKPPEASPPKNPDNDQEQDPPPAPPPEEQIPAVKYVVIAGKFDKQEDAQNRVNQLKEKGIDSRLYQKKENGQIVYYVNAGIYDKRPDADAKAEQIHQAGFSDAYVKEIRTRSGHPPANRS</sequence>
<comment type="subcellular location">
    <subcellularLocation>
        <location evidence="11">Spore membrane</location>
        <topology evidence="11">Single-pass type II membrane protein</topology>
    </subcellularLocation>
</comment>
<evidence type="ECO:0000256" key="10">
    <source>
        <dbReference type="ARBA" id="ARBA00048679"/>
    </source>
</evidence>
<dbReference type="PROSITE" id="PS00107">
    <property type="entry name" value="PROTEIN_KINASE_ATP"/>
    <property type="match status" value="1"/>
</dbReference>
<dbReference type="SMART" id="SM00220">
    <property type="entry name" value="S_TKc"/>
    <property type="match status" value="1"/>
</dbReference>
<reference evidence="18 19" key="1">
    <citation type="submission" date="2020-07" db="EMBL/GenBank/DDBJ databases">
        <authorList>
            <person name="Feng H."/>
        </authorList>
    </citation>
    <scope>NUCLEOTIDE SEQUENCE [LARGE SCALE GENOMIC DNA]</scope>
    <source>
        <strain evidence="19">s-11</strain>
    </source>
</reference>
<dbReference type="Pfam" id="PF00069">
    <property type="entry name" value="Pkinase"/>
    <property type="match status" value="1"/>
</dbReference>
<evidence type="ECO:0000256" key="12">
    <source>
        <dbReference type="ARBA" id="ARBA00070041"/>
    </source>
</evidence>
<dbReference type="RefSeq" id="WP_052153992.1">
    <property type="nucleotide sequence ID" value="NZ_JACEIP010000021.1"/>
</dbReference>
<keyword evidence="15" id="KW-0812">Transmembrane</keyword>
<evidence type="ECO:0000256" key="15">
    <source>
        <dbReference type="SAM" id="Phobius"/>
    </source>
</evidence>
<comment type="caution">
    <text evidence="18">The sequence shown here is derived from an EMBL/GenBank/DDBJ whole genome shotgun (WGS) entry which is preliminary data.</text>
</comment>
<evidence type="ECO:0000256" key="6">
    <source>
        <dbReference type="ARBA" id="ARBA00022777"/>
    </source>
</evidence>
<name>A0A7W1XBS0_9BACL</name>
<dbReference type="GO" id="GO:0004674">
    <property type="term" value="F:protein serine/threonine kinase activity"/>
    <property type="evidence" value="ECO:0007669"/>
    <property type="project" value="UniProtKB-KW"/>
</dbReference>
<dbReference type="PROSITE" id="PS50011">
    <property type="entry name" value="PROTEIN_KINASE_DOM"/>
    <property type="match status" value="1"/>
</dbReference>
<organism evidence="18 19">
    <name type="scientific">Thermoactinomyces daqus</name>
    <dbReference type="NCBI Taxonomy" id="1329516"/>
    <lineage>
        <taxon>Bacteria</taxon>
        <taxon>Bacillati</taxon>
        <taxon>Bacillota</taxon>
        <taxon>Bacilli</taxon>
        <taxon>Bacillales</taxon>
        <taxon>Thermoactinomycetaceae</taxon>
        <taxon>Thermoactinomyces</taxon>
    </lineage>
</organism>